<sequence length="419" mass="45524">MADLNEVSEGSNAEWDNSALPTLGVRTHRVSGSSVKVTLETCPLGARFLVAVADAVDAAGCEITHIKYDAKVEPPRRYPWTAKLCVTVEETQPLTYSSCSKDREAVREAVLRDRLGRVWQKSADQPTVHPDEPFSNWRRKKRSMIDAPSVVPHRPFTMEVRALPAHLMAHVAAQVMHVGLLPTAVDLSCAAKGNNGEGMGGLWGSMTLRKGVLVKIVQREARESDDSVADRLNKSIERVLVSPIEIFSRDSRPPAASVSITPQRSAVGGFTRSAGSLVRSVVRGLCRPRPADAGTVPPATSRVEVVEVARKHSLDLLRRMRSFSTPSVRPHRERSPRSPSKGGNTLEAAIDARESRSTSASSQPAELPIELLLREEHHGHEEGDTSPRGAKRTPLDETGQEGAVQTVGVIPLKPMCRGA</sequence>
<evidence type="ECO:0000256" key="1">
    <source>
        <dbReference type="SAM" id="MobiDB-lite"/>
    </source>
</evidence>
<proteinExistence type="predicted"/>
<dbReference type="EMBL" id="CDMY01000347">
    <property type="protein sequence ID" value="CEM04153.1"/>
    <property type="molecule type" value="Genomic_DNA"/>
</dbReference>
<dbReference type="InParanoid" id="A0A0G4EYL8"/>
<organism evidence="2 3">
    <name type="scientific">Vitrella brassicaformis (strain CCMP3155)</name>
    <dbReference type="NCBI Taxonomy" id="1169540"/>
    <lineage>
        <taxon>Eukaryota</taxon>
        <taxon>Sar</taxon>
        <taxon>Alveolata</taxon>
        <taxon>Colpodellida</taxon>
        <taxon>Vitrellaceae</taxon>
        <taxon>Vitrella</taxon>
    </lineage>
</organism>
<dbReference type="AlphaFoldDB" id="A0A0G4EYL8"/>
<reference evidence="2 3" key="1">
    <citation type="submission" date="2014-11" db="EMBL/GenBank/DDBJ databases">
        <authorList>
            <person name="Zhu J."/>
            <person name="Qi W."/>
            <person name="Song R."/>
        </authorList>
    </citation>
    <scope>NUCLEOTIDE SEQUENCE [LARGE SCALE GENOMIC DNA]</scope>
</reference>
<gene>
    <name evidence="2" type="ORF">Vbra_8586</name>
</gene>
<dbReference type="VEuPathDB" id="CryptoDB:Vbra_8586"/>
<evidence type="ECO:0000313" key="3">
    <source>
        <dbReference type="Proteomes" id="UP000041254"/>
    </source>
</evidence>
<evidence type="ECO:0000313" key="2">
    <source>
        <dbReference type="EMBL" id="CEM04153.1"/>
    </source>
</evidence>
<feature type="compositionally biased region" description="Basic and acidic residues" evidence="1">
    <location>
        <begin position="372"/>
        <end position="385"/>
    </location>
</feature>
<protein>
    <submittedName>
        <fullName evidence="2">Uncharacterized protein</fullName>
    </submittedName>
</protein>
<name>A0A0G4EYL8_VITBC</name>
<keyword evidence="3" id="KW-1185">Reference proteome</keyword>
<accession>A0A0G4EYL8</accession>
<dbReference type="Proteomes" id="UP000041254">
    <property type="component" value="Unassembled WGS sequence"/>
</dbReference>
<feature type="region of interest" description="Disordered" evidence="1">
    <location>
        <begin position="317"/>
        <end position="404"/>
    </location>
</feature>